<reference evidence="3" key="2">
    <citation type="submission" date="2025-08" db="UniProtKB">
        <authorList>
            <consortium name="RefSeq"/>
        </authorList>
    </citation>
    <scope>IDENTIFICATION</scope>
    <source>
        <tissue evidence="3">Leaf</tissue>
    </source>
</reference>
<accession>A0ABM0SNT9</accession>
<dbReference type="PANTHER" id="PTHR24068">
    <property type="entry name" value="UBIQUITIN-CONJUGATING ENZYME E2"/>
    <property type="match status" value="1"/>
</dbReference>
<dbReference type="Pfam" id="PF00179">
    <property type="entry name" value="UQ_con"/>
    <property type="match status" value="1"/>
</dbReference>
<dbReference type="Proteomes" id="UP000694864">
    <property type="component" value="Chromosome 7"/>
</dbReference>
<dbReference type="RefSeq" id="XP_010413946.1">
    <property type="nucleotide sequence ID" value="XM_010415644.2"/>
</dbReference>
<gene>
    <name evidence="3" type="primary">LOC104700176</name>
</gene>
<protein>
    <submittedName>
        <fullName evidence="3">Ubiquitin-conjugating enzyme E2 D2-like</fullName>
    </submittedName>
</protein>
<dbReference type="GeneID" id="104700176"/>
<reference evidence="2" key="1">
    <citation type="journal article" date="2014" name="Nat. Commun.">
        <title>The emerging biofuel crop Camelina sativa retains a highly undifferentiated hexaploid genome structure.</title>
        <authorList>
            <person name="Kagale S."/>
            <person name="Koh C."/>
            <person name="Nixon J."/>
            <person name="Bollina V."/>
            <person name="Clarke W.E."/>
            <person name="Tuteja R."/>
            <person name="Spillane C."/>
            <person name="Robinson S.J."/>
            <person name="Links M.G."/>
            <person name="Clarke C."/>
            <person name="Higgins E.E."/>
            <person name="Huebert T."/>
            <person name="Sharpe A.G."/>
            <person name="Parkin I.A."/>
        </authorList>
    </citation>
    <scope>NUCLEOTIDE SEQUENCE [LARGE SCALE GENOMIC DNA]</scope>
    <source>
        <strain evidence="2">cv. DH55</strain>
    </source>
</reference>
<dbReference type="SUPFAM" id="SSF54495">
    <property type="entry name" value="UBC-like"/>
    <property type="match status" value="1"/>
</dbReference>
<keyword evidence="2" id="KW-1185">Reference proteome</keyword>
<evidence type="ECO:0000313" key="3">
    <source>
        <dbReference type="RefSeq" id="XP_010413946.1"/>
    </source>
</evidence>
<dbReference type="SMART" id="SM00212">
    <property type="entry name" value="UBCc"/>
    <property type="match status" value="1"/>
</dbReference>
<feature type="domain" description="UBC core" evidence="1">
    <location>
        <begin position="29"/>
        <end position="176"/>
    </location>
</feature>
<evidence type="ECO:0000313" key="2">
    <source>
        <dbReference type="Proteomes" id="UP000694864"/>
    </source>
</evidence>
<evidence type="ECO:0000259" key="1">
    <source>
        <dbReference type="PROSITE" id="PS50127"/>
    </source>
</evidence>
<sequence>MICFRGLKFGRFFTTRNSGKISPATVSKLSEKRLWNEFQEEDHILKVHVSSWLPSPENVFRWEATINGPTGCPYEKGVFALSVHIPTKYPFEPPKITFKTKMFHPNISQRGEIFVDILRSGWSSALTIKVVLLSICSILSNPVEPFLVRNHAARLYGKDRNAYVKVAREWTVKYAKGGLV</sequence>
<dbReference type="PROSITE" id="PS50127">
    <property type="entry name" value="UBC_2"/>
    <property type="match status" value="1"/>
</dbReference>
<name>A0ABM0SNT9_CAMSA</name>
<proteinExistence type="predicted"/>
<dbReference type="InterPro" id="IPR016135">
    <property type="entry name" value="UBQ-conjugating_enzyme/RWD"/>
</dbReference>
<organism evidence="2 3">
    <name type="scientific">Camelina sativa</name>
    <name type="common">False flax</name>
    <name type="synonym">Myagrum sativum</name>
    <dbReference type="NCBI Taxonomy" id="90675"/>
    <lineage>
        <taxon>Eukaryota</taxon>
        <taxon>Viridiplantae</taxon>
        <taxon>Streptophyta</taxon>
        <taxon>Embryophyta</taxon>
        <taxon>Tracheophyta</taxon>
        <taxon>Spermatophyta</taxon>
        <taxon>Magnoliopsida</taxon>
        <taxon>eudicotyledons</taxon>
        <taxon>Gunneridae</taxon>
        <taxon>Pentapetalae</taxon>
        <taxon>rosids</taxon>
        <taxon>malvids</taxon>
        <taxon>Brassicales</taxon>
        <taxon>Brassicaceae</taxon>
        <taxon>Camelineae</taxon>
        <taxon>Camelina</taxon>
    </lineage>
</organism>
<dbReference type="InterPro" id="IPR000608">
    <property type="entry name" value="UBC"/>
</dbReference>
<dbReference type="Gene3D" id="3.10.110.10">
    <property type="entry name" value="Ubiquitin Conjugating Enzyme"/>
    <property type="match status" value="1"/>
</dbReference>